<name>A0A5C1I641_9SPHI</name>
<keyword evidence="4" id="KW-1185">Reference proteome</keyword>
<dbReference type="SUPFAM" id="SSF53474">
    <property type="entry name" value="alpha/beta-Hydrolases"/>
    <property type="match status" value="1"/>
</dbReference>
<evidence type="ECO:0000313" key="3">
    <source>
        <dbReference type="EMBL" id="QEM12501.1"/>
    </source>
</evidence>
<gene>
    <name evidence="3" type="ORF">DEO27_021605</name>
</gene>
<organism evidence="3 4">
    <name type="scientific">Mucilaginibacter rubeus</name>
    <dbReference type="NCBI Taxonomy" id="2027860"/>
    <lineage>
        <taxon>Bacteria</taxon>
        <taxon>Pseudomonadati</taxon>
        <taxon>Bacteroidota</taxon>
        <taxon>Sphingobacteriia</taxon>
        <taxon>Sphingobacteriales</taxon>
        <taxon>Sphingobacteriaceae</taxon>
        <taxon>Mucilaginibacter</taxon>
    </lineage>
</organism>
<sequence length="246" mass="27491">MNSNSKPVLFMIPFAGGSAYNLQGLAALVKNADTVILECPGRGNRFPEPLLDDINAIVNDLLVQVLAVVRQGRQFAIYGHSMGTLIGYMLSRRIYTYAKVYPMHLFVSGSGAPGLAGKRGWHLLPEDEFWKVLSELGGCQPEILENTELKTLFGPIVRADLAAIDSYTYVEEPAMDVEVTVLKGVDDEAELIKFQHWQRVTTHPVDLLEFEGDHFFIYRHLDAIAEIIDNKLQTVDYAGNIKSFLF</sequence>
<accession>A0A5C1I641</accession>
<evidence type="ECO:0000256" key="1">
    <source>
        <dbReference type="ARBA" id="ARBA00007169"/>
    </source>
</evidence>
<reference evidence="3" key="1">
    <citation type="submission" date="2019-08" db="EMBL/GenBank/DDBJ databases">
        <title>Comparative genome analysis confer to the adaptation heavy metal polluted environment.</title>
        <authorList>
            <person name="Li Y."/>
        </authorList>
    </citation>
    <scope>NUCLEOTIDE SEQUENCE [LARGE SCALE GENOMIC DNA]</scope>
    <source>
        <strain evidence="3">P1</strain>
    </source>
</reference>
<dbReference type="GO" id="GO:0008610">
    <property type="term" value="P:lipid biosynthetic process"/>
    <property type="evidence" value="ECO:0007669"/>
    <property type="project" value="TreeGrafter"/>
</dbReference>
<dbReference type="EMBL" id="CP043450">
    <property type="protein sequence ID" value="QEM12501.1"/>
    <property type="molecule type" value="Genomic_DNA"/>
</dbReference>
<dbReference type="Gene3D" id="3.40.50.1820">
    <property type="entry name" value="alpha/beta hydrolase"/>
    <property type="match status" value="1"/>
</dbReference>
<dbReference type="KEGG" id="mrub:DEO27_021605"/>
<dbReference type="Proteomes" id="UP000251402">
    <property type="component" value="Chromosome"/>
</dbReference>
<dbReference type="InterPro" id="IPR012223">
    <property type="entry name" value="TEII"/>
</dbReference>
<proteinExistence type="inferred from homology"/>
<feature type="domain" description="Thioesterase" evidence="2">
    <location>
        <begin position="9"/>
        <end position="231"/>
    </location>
</feature>
<comment type="similarity">
    <text evidence="1">Belongs to the thioesterase family.</text>
</comment>
<dbReference type="PANTHER" id="PTHR11487">
    <property type="entry name" value="THIOESTERASE"/>
    <property type="match status" value="1"/>
</dbReference>
<dbReference type="Pfam" id="PF00975">
    <property type="entry name" value="Thioesterase"/>
    <property type="match status" value="1"/>
</dbReference>
<dbReference type="AlphaFoldDB" id="A0A5C1I641"/>
<dbReference type="OrthoDB" id="2213423at2"/>
<dbReference type="InterPro" id="IPR029058">
    <property type="entry name" value="AB_hydrolase_fold"/>
</dbReference>
<evidence type="ECO:0000259" key="2">
    <source>
        <dbReference type="Pfam" id="PF00975"/>
    </source>
</evidence>
<evidence type="ECO:0000313" key="4">
    <source>
        <dbReference type="Proteomes" id="UP000251402"/>
    </source>
</evidence>
<protein>
    <submittedName>
        <fullName evidence="3">Thioesterase</fullName>
    </submittedName>
</protein>
<dbReference type="RefSeq" id="WP_112575272.1">
    <property type="nucleotide sequence ID" value="NZ_CP043450.1"/>
</dbReference>
<dbReference type="InterPro" id="IPR001031">
    <property type="entry name" value="Thioesterase"/>
</dbReference>
<dbReference type="PANTHER" id="PTHR11487:SF0">
    <property type="entry name" value="S-ACYL FATTY ACID SYNTHASE THIOESTERASE, MEDIUM CHAIN"/>
    <property type="match status" value="1"/>
</dbReference>